<organism evidence="3 4">
    <name type="scientific">Trichoplusia ni</name>
    <name type="common">Cabbage looper</name>
    <dbReference type="NCBI Taxonomy" id="7111"/>
    <lineage>
        <taxon>Eukaryota</taxon>
        <taxon>Metazoa</taxon>
        <taxon>Ecdysozoa</taxon>
        <taxon>Arthropoda</taxon>
        <taxon>Hexapoda</taxon>
        <taxon>Insecta</taxon>
        <taxon>Pterygota</taxon>
        <taxon>Neoptera</taxon>
        <taxon>Endopterygota</taxon>
        <taxon>Lepidoptera</taxon>
        <taxon>Glossata</taxon>
        <taxon>Ditrysia</taxon>
        <taxon>Noctuoidea</taxon>
        <taxon>Noctuidae</taxon>
        <taxon>Plusiinae</taxon>
        <taxon>Trichoplusia</taxon>
    </lineage>
</organism>
<dbReference type="InterPro" id="IPR013201">
    <property type="entry name" value="Prot_inhib_I29"/>
</dbReference>
<evidence type="ECO:0000313" key="3">
    <source>
        <dbReference type="Proteomes" id="UP000322000"/>
    </source>
</evidence>
<reference evidence="4" key="1">
    <citation type="submission" date="2025-08" db="UniProtKB">
        <authorList>
            <consortium name="RefSeq"/>
        </authorList>
    </citation>
    <scope>IDENTIFICATION</scope>
</reference>
<dbReference type="AlphaFoldDB" id="A0A7E5V9H1"/>
<name>A0A7E5V9H1_TRINI</name>
<feature type="domain" description="Cathepsin propeptide inhibitor" evidence="2">
    <location>
        <begin position="31"/>
        <end position="86"/>
    </location>
</feature>
<dbReference type="SMART" id="SM00848">
    <property type="entry name" value="Inhibitor_I29"/>
    <property type="match status" value="1"/>
</dbReference>
<dbReference type="RefSeq" id="XP_026724932.1">
    <property type="nucleotide sequence ID" value="XM_026869131.1"/>
</dbReference>
<feature type="chain" id="PRO_5028842074" evidence="1">
    <location>
        <begin position="22"/>
        <end position="213"/>
    </location>
</feature>
<keyword evidence="1" id="KW-0732">Signal</keyword>
<dbReference type="InParanoid" id="A0A7E5V9H1"/>
<dbReference type="KEGG" id="tnl:113491915"/>
<proteinExistence type="predicted"/>
<dbReference type="SUPFAM" id="SSF54001">
    <property type="entry name" value="Cysteine proteinases"/>
    <property type="match status" value="1"/>
</dbReference>
<sequence length="213" mass="24954">MIYWFIAALLNISLLLNCVEAEQGKNMSVLFANYKSKYHRVYKSKETEQTAYHNFKLNYKKVNELNANDKLHPSYELTRYADLNPFTINQAFQLDIQPYIYIRNMTKQAKAAARIAQSSKKEDSPKDYGLYKTLFKKLGEEKSSQKFENIMNNYNYIKKVADLKKKSTIFNFESRLNSKLFSGSHNHGIVNDGDVNDNETMSFKDLLTKRFYN</sequence>
<dbReference type="Gene3D" id="1.10.287.2250">
    <property type="match status" value="1"/>
</dbReference>
<keyword evidence="3" id="KW-1185">Reference proteome</keyword>
<dbReference type="Pfam" id="PF08246">
    <property type="entry name" value="Inhibitor_I29"/>
    <property type="match status" value="1"/>
</dbReference>
<gene>
    <name evidence="4" type="primary">LOC113491915</name>
</gene>
<evidence type="ECO:0000256" key="1">
    <source>
        <dbReference type="SAM" id="SignalP"/>
    </source>
</evidence>
<dbReference type="Proteomes" id="UP000322000">
    <property type="component" value="Chromosome 3"/>
</dbReference>
<dbReference type="InterPro" id="IPR038765">
    <property type="entry name" value="Papain-like_cys_pep_sf"/>
</dbReference>
<feature type="signal peptide" evidence="1">
    <location>
        <begin position="1"/>
        <end position="21"/>
    </location>
</feature>
<dbReference type="OrthoDB" id="10602940at2759"/>
<evidence type="ECO:0000313" key="4">
    <source>
        <dbReference type="RefSeq" id="XP_026724932.1"/>
    </source>
</evidence>
<evidence type="ECO:0000259" key="2">
    <source>
        <dbReference type="SMART" id="SM00848"/>
    </source>
</evidence>
<protein>
    <submittedName>
        <fullName evidence="4">Uncharacterized protein LOC113491915</fullName>
    </submittedName>
</protein>
<dbReference type="GeneID" id="113491915"/>
<accession>A0A7E5V9H1</accession>